<reference evidence="2" key="1">
    <citation type="submission" date="2019-11" db="EMBL/GenBank/DDBJ databases">
        <authorList>
            <person name="Liu Y."/>
            <person name="Hou J."/>
            <person name="Li T.-Q."/>
            <person name="Guan C.-H."/>
            <person name="Wu X."/>
            <person name="Wu H.-Z."/>
            <person name="Ling F."/>
            <person name="Zhang R."/>
            <person name="Shi X.-G."/>
            <person name="Ren J.-P."/>
            <person name="Chen E.-F."/>
            <person name="Sun J.-M."/>
        </authorList>
    </citation>
    <scope>NUCLEOTIDE SEQUENCE</scope>
    <source>
        <strain evidence="2">Adult_tree_wgs_1</strain>
        <tissue evidence="2">Leaves</tissue>
    </source>
</reference>
<name>A0A834GYJ7_RHOSS</name>
<dbReference type="Proteomes" id="UP000626092">
    <property type="component" value="Unassembled WGS sequence"/>
</dbReference>
<evidence type="ECO:0008006" key="4">
    <source>
        <dbReference type="Google" id="ProtNLM"/>
    </source>
</evidence>
<comment type="similarity">
    <text evidence="1">Belongs to the HEBP family.</text>
</comment>
<dbReference type="Gene3D" id="3.20.80.10">
    <property type="entry name" value="Regulatory factor, effector binding domain"/>
    <property type="match status" value="1"/>
</dbReference>
<dbReference type="InterPro" id="IPR011256">
    <property type="entry name" value="Reg_factor_effector_dom_sf"/>
</dbReference>
<sequence length="373" mass="42572">MKHLMGTKMVKGTPVREHVLKMISYSNELEALGSQVDPEMKVDSILTLLSEDFDNFIISFNMNRTTVSSSELLNMLQRAEDLFTKKGSVEPNVMMGEKTFASRFKSNKGKNNGKQNGSKFQKALGHWKRNCRHCLATVKKDKPSEVLMNLATETAKYVIPRRFESRNLEEALMAVPDLETVNFVVLSRRDQYEIREVEPFFIAETTMPGKYGFDFNGASQSFNVLAEYLFGKNTMKESMEMTTPVFTRKTQSDGERMEMTTPVITRKLEDQDKWLMSFIMPSKYGANLPLPKDSSVRITEVPRKIVAVAAFSGFVTDDEVTRRESKLKDALKNDPEFQVKEGASVEVAQYNPPFTLPFTRRNEIALEVERKTE</sequence>
<dbReference type="InterPro" id="IPR006917">
    <property type="entry name" value="SOUL_heme-bd"/>
</dbReference>
<proteinExistence type="inferred from homology"/>
<dbReference type="Pfam" id="PF04832">
    <property type="entry name" value="SOUL"/>
    <property type="match status" value="1"/>
</dbReference>
<dbReference type="Pfam" id="PF14223">
    <property type="entry name" value="Retrotran_gag_2"/>
    <property type="match status" value="1"/>
</dbReference>
<evidence type="ECO:0000313" key="2">
    <source>
        <dbReference type="EMBL" id="KAF7145026.1"/>
    </source>
</evidence>
<dbReference type="SUPFAM" id="SSF55136">
    <property type="entry name" value="Probable bacterial effector-binding domain"/>
    <property type="match status" value="1"/>
</dbReference>
<keyword evidence="3" id="KW-1185">Reference proteome</keyword>
<evidence type="ECO:0000256" key="1">
    <source>
        <dbReference type="ARBA" id="ARBA00009817"/>
    </source>
</evidence>
<dbReference type="PANTHER" id="PTHR11220">
    <property type="entry name" value="HEME-BINDING PROTEIN-RELATED"/>
    <property type="match status" value="1"/>
</dbReference>
<dbReference type="AlphaFoldDB" id="A0A834GYJ7"/>
<accession>A0A834GYJ7</accession>
<comment type="caution">
    <text evidence="2">The sequence shown here is derived from an EMBL/GenBank/DDBJ whole genome shotgun (WGS) entry which is preliminary data.</text>
</comment>
<protein>
    <recommendedName>
        <fullName evidence="4">SOUL heme-binding family protein</fullName>
    </recommendedName>
</protein>
<organism evidence="2 3">
    <name type="scientific">Rhododendron simsii</name>
    <name type="common">Sims's rhododendron</name>
    <dbReference type="NCBI Taxonomy" id="118357"/>
    <lineage>
        <taxon>Eukaryota</taxon>
        <taxon>Viridiplantae</taxon>
        <taxon>Streptophyta</taxon>
        <taxon>Embryophyta</taxon>
        <taxon>Tracheophyta</taxon>
        <taxon>Spermatophyta</taxon>
        <taxon>Magnoliopsida</taxon>
        <taxon>eudicotyledons</taxon>
        <taxon>Gunneridae</taxon>
        <taxon>Pentapetalae</taxon>
        <taxon>asterids</taxon>
        <taxon>Ericales</taxon>
        <taxon>Ericaceae</taxon>
        <taxon>Ericoideae</taxon>
        <taxon>Rhodoreae</taxon>
        <taxon>Rhododendron</taxon>
    </lineage>
</organism>
<dbReference type="OrthoDB" id="6424451at2759"/>
<dbReference type="PANTHER" id="PTHR11220:SF54">
    <property type="entry name" value="OS02G0533200 PROTEIN"/>
    <property type="match status" value="1"/>
</dbReference>
<dbReference type="EMBL" id="WJXA01000004">
    <property type="protein sequence ID" value="KAF7145026.1"/>
    <property type="molecule type" value="Genomic_DNA"/>
</dbReference>
<evidence type="ECO:0000313" key="3">
    <source>
        <dbReference type="Proteomes" id="UP000626092"/>
    </source>
</evidence>
<gene>
    <name evidence="2" type="ORF">RHSIM_Rhsim04G0131900</name>
</gene>